<reference evidence="8 9" key="1">
    <citation type="submission" date="2015-05" db="EMBL/GenBank/DDBJ databases">
        <title>Distinctive expansion of gene families associated with plant cell wall degradation and secondary metabolism in the genomes of grapevine trunk pathogens.</title>
        <authorList>
            <person name="Lawrence D.P."/>
            <person name="Travadon R."/>
            <person name="Rolshausen P.E."/>
            <person name="Baumgartner K."/>
        </authorList>
    </citation>
    <scope>NUCLEOTIDE SEQUENCE [LARGE SCALE GENOMIC DNA]</scope>
    <source>
        <strain evidence="8">UCRPC4</strain>
    </source>
</reference>
<evidence type="ECO:0000256" key="1">
    <source>
        <dbReference type="ARBA" id="ARBA00004123"/>
    </source>
</evidence>
<evidence type="ECO:0000256" key="6">
    <source>
        <dbReference type="SAM" id="MobiDB-lite"/>
    </source>
</evidence>
<feature type="compositionally biased region" description="Gly residues" evidence="6">
    <location>
        <begin position="463"/>
        <end position="473"/>
    </location>
</feature>
<keyword evidence="4" id="KW-0804">Transcription</keyword>
<dbReference type="GO" id="GO:0003743">
    <property type="term" value="F:translation initiation factor activity"/>
    <property type="evidence" value="ECO:0007669"/>
    <property type="project" value="UniProtKB-KW"/>
</dbReference>
<feature type="compositionally biased region" description="Gly residues" evidence="6">
    <location>
        <begin position="131"/>
        <end position="140"/>
    </location>
</feature>
<dbReference type="InterPro" id="IPR006809">
    <property type="entry name" value="TAFII28_dom"/>
</dbReference>
<dbReference type="PANTHER" id="PTHR13218">
    <property type="entry name" value="TRANSCRIPTION INITIATION FACTOR TFIID SUBUNIT 11-RELATED"/>
    <property type="match status" value="1"/>
</dbReference>
<evidence type="ECO:0000313" key="8">
    <source>
        <dbReference type="EMBL" id="KKY15880.1"/>
    </source>
</evidence>
<dbReference type="AlphaFoldDB" id="A0A0G2GFX3"/>
<keyword evidence="8" id="KW-0396">Initiation factor</keyword>
<dbReference type="Gene3D" id="1.10.20.10">
    <property type="entry name" value="Histone, subunit A"/>
    <property type="match status" value="1"/>
</dbReference>
<feature type="region of interest" description="Disordered" evidence="6">
    <location>
        <begin position="432"/>
        <end position="473"/>
    </location>
</feature>
<dbReference type="InterPro" id="IPR000637">
    <property type="entry name" value="HMGI/Y_DNA-bd_CS"/>
</dbReference>
<dbReference type="GO" id="GO:0005669">
    <property type="term" value="C:transcription factor TFIID complex"/>
    <property type="evidence" value="ECO:0007669"/>
    <property type="project" value="InterPro"/>
</dbReference>
<dbReference type="InterPro" id="IPR009072">
    <property type="entry name" value="Histone-fold"/>
</dbReference>
<reference evidence="8 9" key="2">
    <citation type="submission" date="2015-05" db="EMBL/GenBank/DDBJ databases">
        <authorList>
            <person name="Morales-Cruz A."/>
            <person name="Amrine K.C."/>
            <person name="Cantu D."/>
        </authorList>
    </citation>
    <scope>NUCLEOTIDE SEQUENCE [LARGE SCALE GENOMIC DNA]</scope>
    <source>
        <strain evidence="8">UCRPC4</strain>
    </source>
</reference>
<dbReference type="Proteomes" id="UP000053317">
    <property type="component" value="Unassembled WGS sequence"/>
</dbReference>
<feature type="compositionally biased region" description="Low complexity" evidence="6">
    <location>
        <begin position="19"/>
        <end position="28"/>
    </location>
</feature>
<feature type="region of interest" description="Disordered" evidence="6">
    <location>
        <begin position="257"/>
        <end position="420"/>
    </location>
</feature>
<dbReference type="PANTHER" id="PTHR13218:SF8">
    <property type="entry name" value="TRANSCRIPTION INITIATION FACTOR TFIID SUBUNIT 11"/>
    <property type="match status" value="1"/>
</dbReference>
<organism evidence="8 9">
    <name type="scientific">Phaeomoniella chlamydospora</name>
    <name type="common">Phaeoacremonium chlamydosporum</name>
    <dbReference type="NCBI Taxonomy" id="158046"/>
    <lineage>
        <taxon>Eukaryota</taxon>
        <taxon>Fungi</taxon>
        <taxon>Dikarya</taxon>
        <taxon>Ascomycota</taxon>
        <taxon>Pezizomycotina</taxon>
        <taxon>Eurotiomycetes</taxon>
        <taxon>Chaetothyriomycetidae</taxon>
        <taxon>Phaeomoniellales</taxon>
        <taxon>Phaeomoniellaceae</taxon>
        <taxon>Phaeomoniella</taxon>
    </lineage>
</organism>
<feature type="compositionally biased region" description="Acidic residues" evidence="6">
    <location>
        <begin position="143"/>
        <end position="152"/>
    </location>
</feature>
<dbReference type="GO" id="GO:0016251">
    <property type="term" value="F:RNA polymerase II general transcription initiation factor activity"/>
    <property type="evidence" value="ECO:0007669"/>
    <property type="project" value="TreeGrafter"/>
</dbReference>
<feature type="compositionally biased region" description="Polar residues" evidence="6">
    <location>
        <begin position="320"/>
        <end position="335"/>
    </location>
</feature>
<comment type="caution">
    <text evidence="8">The sequence shown here is derived from an EMBL/GenBank/DDBJ whole genome shotgun (WGS) entry which is preliminary data.</text>
</comment>
<dbReference type="EMBL" id="LCWF01000171">
    <property type="protein sequence ID" value="KKY15880.1"/>
    <property type="molecule type" value="Genomic_DNA"/>
</dbReference>
<sequence>MSSPPPPSMQLNMPKKRPSISSTVSTSSQPNKKRQTTHPLRQTSYPAPDASSFVATPSSAYPRSETGSVVSGYSRATASVVDGGGATGKRGRGRPRKGESISGSVVAGGPGVQDDAQSVTKGEGSLVNGQAGTGRAGTGAEGADQDEEEEDDFGDVEGDWAEWEEREMKLLEILIRSFTPEQDARYSAFKRVKFKESILKRIVNQIVSQSVTKAPLIAINAYAKFFTGEIIERARDVQEEYALAYDKILEEKWNEHDKMEEEKKKKAGEQTKTETSAPAPVPATTPASAAPHVPTPLPSTEPGVNDDQKNDAGSEVNIKQEVSSPTDNSSTTINGASAIPNGVNGDNGANNINGAAHSSSPPIPSPDPTAEPSQTDPSSSTQSIPEAETATKKKLRPLPPPPHPLTTLSGFENPHRGGLLPDHLREALRRYRDDGEGGGVGFDGMSLPGLGNKGRKTWSRGGVFKGQGRGLFG</sequence>
<evidence type="ECO:0000256" key="5">
    <source>
        <dbReference type="ARBA" id="ARBA00023242"/>
    </source>
</evidence>
<accession>A0A0G2GFX3</accession>
<feature type="compositionally biased region" description="Low complexity" evidence="6">
    <location>
        <begin position="341"/>
        <end position="360"/>
    </location>
</feature>
<comment type="subcellular location">
    <subcellularLocation>
        <location evidence="1">Nucleus</location>
    </subcellularLocation>
</comment>
<feature type="compositionally biased region" description="Polar residues" evidence="6">
    <location>
        <begin position="53"/>
        <end position="77"/>
    </location>
</feature>
<evidence type="ECO:0000313" key="9">
    <source>
        <dbReference type="Proteomes" id="UP000053317"/>
    </source>
</evidence>
<name>A0A0G2GFX3_PHACM</name>
<dbReference type="CDD" id="cd08048">
    <property type="entry name" value="HFD_TAF11"/>
    <property type="match status" value="1"/>
</dbReference>
<dbReference type="GO" id="GO:0006355">
    <property type="term" value="P:regulation of DNA-templated transcription"/>
    <property type="evidence" value="ECO:0007669"/>
    <property type="project" value="InterPro"/>
</dbReference>
<proteinExistence type="inferred from homology"/>
<dbReference type="PROSITE" id="PS00354">
    <property type="entry name" value="HMGI_Y"/>
    <property type="match status" value="1"/>
</dbReference>
<feature type="compositionally biased region" description="Low complexity" evidence="6">
    <location>
        <begin position="273"/>
        <end position="292"/>
    </location>
</feature>
<evidence type="ECO:0000256" key="2">
    <source>
        <dbReference type="ARBA" id="ARBA00009788"/>
    </source>
</evidence>
<dbReference type="GO" id="GO:0046982">
    <property type="term" value="F:protein heterodimerization activity"/>
    <property type="evidence" value="ECO:0007669"/>
    <property type="project" value="InterPro"/>
</dbReference>
<evidence type="ECO:0000256" key="3">
    <source>
        <dbReference type="ARBA" id="ARBA00023015"/>
    </source>
</evidence>
<keyword evidence="3" id="KW-0805">Transcription regulation</keyword>
<feature type="domain" description="TAFII28-like protein" evidence="7">
    <location>
        <begin position="173"/>
        <end position="243"/>
    </location>
</feature>
<dbReference type="InterPro" id="IPR045127">
    <property type="entry name" value="TAF11-like"/>
</dbReference>
<comment type="similarity">
    <text evidence="2">Belongs to the TAF11 family.</text>
</comment>
<evidence type="ECO:0000259" key="7">
    <source>
        <dbReference type="Pfam" id="PF04719"/>
    </source>
</evidence>
<keyword evidence="9" id="KW-1185">Reference proteome</keyword>
<dbReference type="OrthoDB" id="28335at2759"/>
<evidence type="ECO:0000256" key="4">
    <source>
        <dbReference type="ARBA" id="ARBA00023163"/>
    </source>
</evidence>
<keyword evidence="5" id="KW-0539">Nucleus</keyword>
<keyword evidence="8" id="KW-0648">Protein biosynthesis</keyword>
<gene>
    <name evidence="8" type="ORF">UCRPC4_g06066</name>
</gene>
<dbReference type="GO" id="GO:0051123">
    <property type="term" value="P:RNA polymerase II preinitiation complex assembly"/>
    <property type="evidence" value="ECO:0007669"/>
    <property type="project" value="InterPro"/>
</dbReference>
<feature type="compositionally biased region" description="Basic and acidic residues" evidence="6">
    <location>
        <begin position="257"/>
        <end position="272"/>
    </location>
</feature>
<dbReference type="Pfam" id="PF04719">
    <property type="entry name" value="TAFII28"/>
    <property type="match status" value="1"/>
</dbReference>
<feature type="compositionally biased region" description="Low complexity" evidence="6">
    <location>
        <begin position="370"/>
        <end position="383"/>
    </location>
</feature>
<dbReference type="SUPFAM" id="SSF47113">
    <property type="entry name" value="Histone-fold"/>
    <property type="match status" value="1"/>
</dbReference>
<feature type="region of interest" description="Disordered" evidence="6">
    <location>
        <begin position="1"/>
        <end position="152"/>
    </location>
</feature>
<protein>
    <submittedName>
        <fullName evidence="8">Putative transcription initiation factor tfiid subunit</fullName>
    </submittedName>
</protein>